<gene>
    <name evidence="1" type="ORF">LAMO00422_LOCUS22344</name>
</gene>
<organism evidence="1">
    <name type="scientific">Amorphochlora amoebiformis</name>
    <dbReference type="NCBI Taxonomy" id="1561963"/>
    <lineage>
        <taxon>Eukaryota</taxon>
        <taxon>Sar</taxon>
        <taxon>Rhizaria</taxon>
        <taxon>Cercozoa</taxon>
        <taxon>Chlorarachniophyceae</taxon>
        <taxon>Amorphochlora</taxon>
    </lineage>
</organism>
<proteinExistence type="predicted"/>
<dbReference type="PANTHER" id="PTHR22504">
    <property type="entry name" value="REPRESSOR OF RNA POLYMERASE III TRANSCRIPTION MAF1"/>
    <property type="match status" value="1"/>
</dbReference>
<dbReference type="Pfam" id="PF09174">
    <property type="entry name" value="Maf1"/>
    <property type="match status" value="1"/>
</dbReference>
<sequence length="180" mass="20609">MASSPLGPINHTSTIQLLVHLIGTLNSSMPDYDFSELQACDFVHCNNIDLVANNINESFLNYALEAKLQGVRKKFWDILDSVIDLKKCSVYSFIPDDESEVFGEGKVWTMNYFFVNKSAKKIVLFMCSARRRISQMNMIENANDTAAEMSEDEMFECEIEAPLHYRKRTTIDLTQQSWVS</sequence>
<dbReference type="EMBL" id="HBEM01032708">
    <property type="protein sequence ID" value="CAD8463382.1"/>
    <property type="molecule type" value="Transcribed_RNA"/>
</dbReference>
<dbReference type="PANTHER" id="PTHR22504:SF0">
    <property type="entry name" value="REPRESSOR OF RNA POLYMERASE III TRANSCRIPTION MAF1 HOMOLOG"/>
    <property type="match status" value="1"/>
</dbReference>
<dbReference type="AlphaFoldDB" id="A0A7S0DSB9"/>
<dbReference type="InterPro" id="IPR015257">
    <property type="entry name" value="Maf1"/>
</dbReference>
<dbReference type="GO" id="GO:0016480">
    <property type="term" value="P:negative regulation of transcription by RNA polymerase III"/>
    <property type="evidence" value="ECO:0007669"/>
    <property type="project" value="InterPro"/>
</dbReference>
<dbReference type="InterPro" id="IPR038564">
    <property type="entry name" value="Maf1_sf"/>
</dbReference>
<dbReference type="GO" id="GO:0005634">
    <property type="term" value="C:nucleus"/>
    <property type="evidence" value="ECO:0007669"/>
    <property type="project" value="TreeGrafter"/>
</dbReference>
<dbReference type="GO" id="GO:0000994">
    <property type="term" value="F:RNA polymerase III core binding"/>
    <property type="evidence" value="ECO:0007669"/>
    <property type="project" value="TreeGrafter"/>
</dbReference>
<protein>
    <recommendedName>
        <fullName evidence="2">Repressor of RNA polymerase III transcription</fullName>
    </recommendedName>
</protein>
<evidence type="ECO:0000313" key="1">
    <source>
        <dbReference type="EMBL" id="CAD8463382.1"/>
    </source>
</evidence>
<name>A0A7S0DSB9_9EUKA</name>
<reference evidence="1" key="1">
    <citation type="submission" date="2021-01" db="EMBL/GenBank/DDBJ databases">
        <authorList>
            <person name="Corre E."/>
            <person name="Pelletier E."/>
            <person name="Niang G."/>
            <person name="Scheremetjew M."/>
            <person name="Finn R."/>
            <person name="Kale V."/>
            <person name="Holt S."/>
            <person name="Cochrane G."/>
            <person name="Meng A."/>
            <person name="Brown T."/>
            <person name="Cohen L."/>
        </authorList>
    </citation>
    <scope>NUCLEOTIDE SEQUENCE</scope>
    <source>
        <strain evidence="1">CCMP2058</strain>
    </source>
</reference>
<dbReference type="Gene3D" id="3.40.1000.50">
    <property type="entry name" value="Repressor of RNA polymerase III transcription Maf1"/>
    <property type="match status" value="1"/>
</dbReference>
<evidence type="ECO:0008006" key="2">
    <source>
        <dbReference type="Google" id="ProtNLM"/>
    </source>
</evidence>
<accession>A0A7S0DSB9</accession>